<gene>
    <name evidence="2" type="ORF">D9C73_023742</name>
</gene>
<feature type="compositionally biased region" description="Basic residues" evidence="1">
    <location>
        <begin position="1"/>
        <end position="16"/>
    </location>
</feature>
<evidence type="ECO:0000313" key="2">
    <source>
        <dbReference type="EMBL" id="TKS89614.1"/>
    </source>
</evidence>
<dbReference type="AlphaFoldDB" id="A0A4U5VMA5"/>
<accession>A0A4U5VMA5</accession>
<reference evidence="2 3" key="1">
    <citation type="submission" date="2019-01" db="EMBL/GenBank/DDBJ databases">
        <title>Genome Assembly of Collichthys lucidus.</title>
        <authorList>
            <person name="Cai M."/>
            <person name="Xiao S."/>
        </authorList>
    </citation>
    <scope>NUCLEOTIDE SEQUENCE [LARGE SCALE GENOMIC DNA]</scope>
    <source>
        <strain evidence="2">JT15FE1705JMU</strain>
        <tissue evidence="2">Muscle</tissue>
    </source>
</reference>
<sequence>MKRKTKKKATKKKMIQSRKDEDEDVKDEEDNEEEDLRDSDEKKTIQVLDSVRELGSWALLDLRDASSLELTRMCNLKERSGSL</sequence>
<dbReference type="EMBL" id="CM014098">
    <property type="protein sequence ID" value="TKS89614.1"/>
    <property type="molecule type" value="Genomic_DNA"/>
</dbReference>
<evidence type="ECO:0000256" key="1">
    <source>
        <dbReference type="SAM" id="MobiDB-lite"/>
    </source>
</evidence>
<dbReference type="Proteomes" id="UP000298787">
    <property type="component" value="Chromosome 21"/>
</dbReference>
<protein>
    <submittedName>
        <fullName evidence="2">Uncharacterized protein</fullName>
    </submittedName>
</protein>
<feature type="compositionally biased region" description="Acidic residues" evidence="1">
    <location>
        <begin position="21"/>
        <end position="38"/>
    </location>
</feature>
<name>A0A4U5VMA5_COLLU</name>
<keyword evidence="3" id="KW-1185">Reference proteome</keyword>
<feature type="region of interest" description="Disordered" evidence="1">
    <location>
        <begin position="1"/>
        <end position="44"/>
    </location>
</feature>
<organism evidence="2 3">
    <name type="scientific">Collichthys lucidus</name>
    <name type="common">Big head croaker</name>
    <name type="synonym">Sciaena lucida</name>
    <dbReference type="NCBI Taxonomy" id="240159"/>
    <lineage>
        <taxon>Eukaryota</taxon>
        <taxon>Metazoa</taxon>
        <taxon>Chordata</taxon>
        <taxon>Craniata</taxon>
        <taxon>Vertebrata</taxon>
        <taxon>Euteleostomi</taxon>
        <taxon>Actinopterygii</taxon>
        <taxon>Neopterygii</taxon>
        <taxon>Teleostei</taxon>
        <taxon>Neoteleostei</taxon>
        <taxon>Acanthomorphata</taxon>
        <taxon>Eupercaria</taxon>
        <taxon>Sciaenidae</taxon>
        <taxon>Collichthys</taxon>
    </lineage>
</organism>
<evidence type="ECO:0000313" key="3">
    <source>
        <dbReference type="Proteomes" id="UP000298787"/>
    </source>
</evidence>
<proteinExistence type="predicted"/>